<sequence>MLSSASAFFAHPDTLDLPKGARAPTQVRADGPVGLYCRRATKERHPTACCAEGCFHFFSAD</sequence>
<name>A0A1B0ZMD3_9RHOB</name>
<gene>
    <name evidence="1" type="ORF">JL2886_00338</name>
</gene>
<dbReference type="AlphaFoldDB" id="A0A1B0ZMD3"/>
<evidence type="ECO:0000313" key="2">
    <source>
        <dbReference type="Proteomes" id="UP000092565"/>
    </source>
</evidence>
<keyword evidence="2" id="KW-1185">Reference proteome</keyword>
<evidence type="ECO:0000313" key="1">
    <source>
        <dbReference type="EMBL" id="ANP35271.1"/>
    </source>
</evidence>
<protein>
    <submittedName>
        <fullName evidence="1">Uncharacterized protein</fullName>
    </submittedName>
</protein>
<accession>A0A1B0ZMD3</accession>
<reference evidence="1 2" key="1">
    <citation type="submission" date="2016-04" db="EMBL/GenBank/DDBJ databases">
        <authorList>
            <person name="Evans L.H."/>
            <person name="Alamgir A."/>
            <person name="Owens N."/>
            <person name="Weber N.D."/>
            <person name="Virtaneva K."/>
            <person name="Barbian K."/>
            <person name="Babar A."/>
            <person name="Rosenke K."/>
        </authorList>
    </citation>
    <scope>NUCLEOTIDE SEQUENCE [LARGE SCALE GENOMIC DNA]</scope>
    <source>
        <strain evidence="1 2">JL2886</strain>
    </source>
</reference>
<proteinExistence type="predicted"/>
<dbReference type="Proteomes" id="UP000092565">
    <property type="component" value="Chromosome"/>
</dbReference>
<organism evidence="1 2">
    <name type="scientific">Phaeobacter gallaeciensis</name>
    <dbReference type="NCBI Taxonomy" id="60890"/>
    <lineage>
        <taxon>Bacteria</taxon>
        <taxon>Pseudomonadati</taxon>
        <taxon>Pseudomonadota</taxon>
        <taxon>Alphaproteobacteria</taxon>
        <taxon>Rhodobacterales</taxon>
        <taxon>Roseobacteraceae</taxon>
        <taxon>Phaeobacter</taxon>
    </lineage>
</organism>
<dbReference type="EMBL" id="CP015124">
    <property type="protein sequence ID" value="ANP35271.1"/>
    <property type="molecule type" value="Genomic_DNA"/>
</dbReference>